<accession>A0AAV7T256</accession>
<reference evidence="2" key="1">
    <citation type="journal article" date="2022" name="bioRxiv">
        <title>Sequencing and chromosome-scale assembly of the giantPleurodeles waltlgenome.</title>
        <authorList>
            <person name="Brown T."/>
            <person name="Elewa A."/>
            <person name="Iarovenko S."/>
            <person name="Subramanian E."/>
            <person name="Araus A.J."/>
            <person name="Petzold A."/>
            <person name="Susuki M."/>
            <person name="Suzuki K.-i.T."/>
            <person name="Hayashi T."/>
            <person name="Toyoda A."/>
            <person name="Oliveira C."/>
            <person name="Osipova E."/>
            <person name="Leigh N.D."/>
            <person name="Simon A."/>
            <person name="Yun M.H."/>
        </authorList>
    </citation>
    <scope>NUCLEOTIDE SEQUENCE</scope>
    <source>
        <strain evidence="2">20211129_DDA</strain>
        <tissue evidence="2">Liver</tissue>
    </source>
</reference>
<name>A0AAV7T256_PLEWA</name>
<keyword evidence="3" id="KW-1185">Reference proteome</keyword>
<evidence type="ECO:0000313" key="3">
    <source>
        <dbReference type="Proteomes" id="UP001066276"/>
    </source>
</evidence>
<dbReference type="AlphaFoldDB" id="A0AAV7T256"/>
<sequence length="172" mass="18650">MVALRAQLNLSGRRMRTLPFMEQLPVLHGGRVAAQVRRWLEAQQKRGVPAAVGERRRPGNQTAPEAGTALRPRPPSERHTDPARDRRANGILTPAGGARPGLPEPRLVAPRHPARPRGGAQRATARVVAAPRMGDSGADGSVDQRTRHRETRAARPQKVGGIEGRALEIRAL</sequence>
<feature type="region of interest" description="Disordered" evidence="1">
    <location>
        <begin position="44"/>
        <end position="159"/>
    </location>
</feature>
<dbReference type="EMBL" id="JANPWB010000007">
    <property type="protein sequence ID" value="KAJ1170584.1"/>
    <property type="molecule type" value="Genomic_DNA"/>
</dbReference>
<evidence type="ECO:0000256" key="1">
    <source>
        <dbReference type="SAM" id="MobiDB-lite"/>
    </source>
</evidence>
<dbReference type="Proteomes" id="UP001066276">
    <property type="component" value="Chromosome 4_1"/>
</dbReference>
<comment type="caution">
    <text evidence="2">The sequence shown here is derived from an EMBL/GenBank/DDBJ whole genome shotgun (WGS) entry which is preliminary data.</text>
</comment>
<evidence type="ECO:0000313" key="2">
    <source>
        <dbReference type="EMBL" id="KAJ1170584.1"/>
    </source>
</evidence>
<feature type="compositionally biased region" description="Basic and acidic residues" evidence="1">
    <location>
        <begin position="74"/>
        <end position="88"/>
    </location>
</feature>
<protein>
    <submittedName>
        <fullName evidence="2">Uncharacterized protein</fullName>
    </submittedName>
</protein>
<gene>
    <name evidence="2" type="ORF">NDU88_002457</name>
</gene>
<organism evidence="2 3">
    <name type="scientific">Pleurodeles waltl</name>
    <name type="common">Iberian ribbed newt</name>
    <dbReference type="NCBI Taxonomy" id="8319"/>
    <lineage>
        <taxon>Eukaryota</taxon>
        <taxon>Metazoa</taxon>
        <taxon>Chordata</taxon>
        <taxon>Craniata</taxon>
        <taxon>Vertebrata</taxon>
        <taxon>Euteleostomi</taxon>
        <taxon>Amphibia</taxon>
        <taxon>Batrachia</taxon>
        <taxon>Caudata</taxon>
        <taxon>Salamandroidea</taxon>
        <taxon>Salamandridae</taxon>
        <taxon>Pleurodelinae</taxon>
        <taxon>Pleurodeles</taxon>
    </lineage>
</organism>
<proteinExistence type="predicted"/>